<evidence type="ECO:0000256" key="8">
    <source>
        <dbReference type="SAM" id="Phobius"/>
    </source>
</evidence>
<evidence type="ECO:0000259" key="9">
    <source>
        <dbReference type="PROSITE" id="PS50914"/>
    </source>
</evidence>
<keyword evidence="5 8" id="KW-1133">Transmembrane helix</keyword>
<dbReference type="Gene3D" id="1.10.287.1260">
    <property type="match status" value="1"/>
</dbReference>
<dbReference type="Pfam" id="PF04972">
    <property type="entry name" value="BON"/>
    <property type="match status" value="1"/>
</dbReference>
<dbReference type="InterPro" id="IPR049278">
    <property type="entry name" value="MS_channel_C"/>
</dbReference>
<dbReference type="OrthoDB" id="9793781at2"/>
<dbReference type="InterPro" id="IPR045275">
    <property type="entry name" value="MscS_archaea/bacteria_type"/>
</dbReference>
<dbReference type="InterPro" id="IPR007055">
    <property type="entry name" value="BON_dom"/>
</dbReference>
<feature type="transmembrane region" description="Helical" evidence="8">
    <location>
        <begin position="174"/>
        <end position="195"/>
    </location>
</feature>
<organism evidence="10 11">
    <name type="scientific">Gimesia alba</name>
    <dbReference type="NCBI Taxonomy" id="2527973"/>
    <lineage>
        <taxon>Bacteria</taxon>
        <taxon>Pseudomonadati</taxon>
        <taxon>Planctomycetota</taxon>
        <taxon>Planctomycetia</taxon>
        <taxon>Planctomycetales</taxon>
        <taxon>Planctomycetaceae</taxon>
        <taxon>Gimesia</taxon>
    </lineage>
</organism>
<accession>A0A517RM59</accession>
<feature type="compositionally biased region" description="Basic and acidic residues" evidence="7">
    <location>
        <begin position="64"/>
        <end position="74"/>
    </location>
</feature>
<feature type="domain" description="BON" evidence="9">
    <location>
        <begin position="82"/>
        <end position="148"/>
    </location>
</feature>
<comment type="similarity">
    <text evidence="2">Belongs to the MscS (TC 1.A.23) family.</text>
</comment>
<name>A0A517RM59_9PLAN</name>
<dbReference type="InterPro" id="IPR010920">
    <property type="entry name" value="LSM_dom_sf"/>
</dbReference>
<dbReference type="GO" id="GO:0005886">
    <property type="term" value="C:plasma membrane"/>
    <property type="evidence" value="ECO:0007669"/>
    <property type="project" value="UniProtKB-SubCell"/>
</dbReference>
<keyword evidence="4 8" id="KW-0812">Transmembrane</keyword>
<dbReference type="Gene3D" id="2.30.30.60">
    <property type="match status" value="1"/>
</dbReference>
<evidence type="ECO:0000256" key="2">
    <source>
        <dbReference type="ARBA" id="ARBA00008017"/>
    </source>
</evidence>
<dbReference type="RefSeq" id="WP_145220802.1">
    <property type="nucleotide sequence ID" value="NZ_CP036269.1"/>
</dbReference>
<feature type="region of interest" description="Disordered" evidence="7">
    <location>
        <begin position="446"/>
        <end position="494"/>
    </location>
</feature>
<feature type="transmembrane region" description="Helical" evidence="8">
    <location>
        <begin position="207"/>
        <end position="229"/>
    </location>
</feature>
<dbReference type="Proteomes" id="UP000317171">
    <property type="component" value="Chromosome"/>
</dbReference>
<evidence type="ECO:0000256" key="1">
    <source>
        <dbReference type="ARBA" id="ARBA00004651"/>
    </source>
</evidence>
<dbReference type="SUPFAM" id="SSF82689">
    <property type="entry name" value="Mechanosensitive channel protein MscS (YggB), C-terminal domain"/>
    <property type="match status" value="1"/>
</dbReference>
<proteinExistence type="inferred from homology"/>
<dbReference type="Pfam" id="PF00924">
    <property type="entry name" value="MS_channel_2nd"/>
    <property type="match status" value="1"/>
</dbReference>
<dbReference type="Gene3D" id="3.30.1340.30">
    <property type="match status" value="1"/>
</dbReference>
<dbReference type="PROSITE" id="PS50914">
    <property type="entry name" value="BON"/>
    <property type="match status" value="1"/>
</dbReference>
<dbReference type="InterPro" id="IPR006685">
    <property type="entry name" value="MscS_channel_2nd"/>
</dbReference>
<dbReference type="PANTHER" id="PTHR30221">
    <property type="entry name" value="SMALL-CONDUCTANCE MECHANOSENSITIVE CHANNEL"/>
    <property type="match status" value="1"/>
</dbReference>
<sequence length="494" mass="54222">MRRTESTPTTHRFLGELKKHSIMSGSLGWRSWYFLCVVVVVCQLSMSVAAAQDQPPPEAPPESTDTKAPETPEKVDVNPVAADAEIETRLVRILEATGWFKQPEAHVDEGVVFLSGQVDTEPHKEWAAKLASKTQDVVAVVNRIEVRQKSMWDLSDAFGELTALGSKMVQNSPLIVVGILFLIVTWWATGWTTRLTAGLFQRRMKSLLLGNVVSRAVAIPVFLLGLYLVLKFSGLTRLAMTVLGGTGLVALVIGFAFRDIAENFLASILISIQRPFVMGDLIEVAGYKGYLQSVNTRSALLMTLEGNHVQIPNATIYKEVITNFSANPNTRFDFQIGIGYADTISKAQAIALKVLEDHPAVVADPESMVLVESLGASTVNLRVYFWVNTAEFSTFKVRSAVIRLTKLAFDQAGISMPDEAREIVFPEGVPVQMISEHDQIPEPVVIPQEQLTPSREEAASANEAEGDLTSEANEIEQQAKQSRSPESGQNLLED</sequence>
<dbReference type="AlphaFoldDB" id="A0A517RM59"/>
<gene>
    <name evidence="10" type="primary">mscS_3</name>
    <name evidence="10" type="ORF">Pan241w_50720</name>
</gene>
<evidence type="ECO:0000256" key="3">
    <source>
        <dbReference type="ARBA" id="ARBA00022475"/>
    </source>
</evidence>
<dbReference type="Pfam" id="PF21082">
    <property type="entry name" value="MS_channel_3rd"/>
    <property type="match status" value="1"/>
</dbReference>
<evidence type="ECO:0000256" key="7">
    <source>
        <dbReference type="SAM" id="MobiDB-lite"/>
    </source>
</evidence>
<feature type="region of interest" description="Disordered" evidence="7">
    <location>
        <begin position="51"/>
        <end position="74"/>
    </location>
</feature>
<evidence type="ECO:0000313" key="11">
    <source>
        <dbReference type="Proteomes" id="UP000317171"/>
    </source>
</evidence>
<feature type="transmembrane region" description="Helical" evidence="8">
    <location>
        <begin position="235"/>
        <end position="257"/>
    </location>
</feature>
<keyword evidence="3" id="KW-1003">Cell membrane</keyword>
<dbReference type="InterPro" id="IPR023408">
    <property type="entry name" value="MscS_beta-dom_sf"/>
</dbReference>
<dbReference type="EMBL" id="CP036269">
    <property type="protein sequence ID" value="QDT44955.1"/>
    <property type="molecule type" value="Genomic_DNA"/>
</dbReference>
<keyword evidence="11" id="KW-1185">Reference proteome</keyword>
<evidence type="ECO:0000256" key="4">
    <source>
        <dbReference type="ARBA" id="ARBA00022692"/>
    </source>
</evidence>
<comment type="subcellular location">
    <subcellularLocation>
        <location evidence="1">Cell membrane</location>
        <topology evidence="1">Multi-pass membrane protein</topology>
    </subcellularLocation>
</comment>
<evidence type="ECO:0000313" key="10">
    <source>
        <dbReference type="EMBL" id="QDT44955.1"/>
    </source>
</evidence>
<reference evidence="10 11" key="1">
    <citation type="submission" date="2019-02" db="EMBL/GenBank/DDBJ databases">
        <title>Deep-cultivation of Planctomycetes and their phenomic and genomic characterization uncovers novel biology.</title>
        <authorList>
            <person name="Wiegand S."/>
            <person name="Jogler M."/>
            <person name="Boedeker C."/>
            <person name="Pinto D."/>
            <person name="Vollmers J."/>
            <person name="Rivas-Marin E."/>
            <person name="Kohn T."/>
            <person name="Peeters S.H."/>
            <person name="Heuer A."/>
            <person name="Rast P."/>
            <person name="Oberbeckmann S."/>
            <person name="Bunk B."/>
            <person name="Jeske O."/>
            <person name="Meyerdierks A."/>
            <person name="Storesund J.E."/>
            <person name="Kallscheuer N."/>
            <person name="Luecker S."/>
            <person name="Lage O.M."/>
            <person name="Pohl T."/>
            <person name="Merkel B.J."/>
            <person name="Hornburger P."/>
            <person name="Mueller R.-W."/>
            <person name="Bruemmer F."/>
            <person name="Labrenz M."/>
            <person name="Spormann A.M."/>
            <person name="Op den Camp H."/>
            <person name="Overmann J."/>
            <person name="Amann R."/>
            <person name="Jetten M.S.M."/>
            <person name="Mascher T."/>
            <person name="Medema M.H."/>
            <person name="Devos D.P."/>
            <person name="Kaster A.-K."/>
            <person name="Ovreas L."/>
            <person name="Rohde M."/>
            <person name="Galperin M.Y."/>
            <person name="Jogler C."/>
        </authorList>
    </citation>
    <scope>NUCLEOTIDE SEQUENCE [LARGE SCALE GENOMIC DNA]</scope>
    <source>
        <strain evidence="10 11">Pan241w</strain>
    </source>
</reference>
<dbReference type="Gene3D" id="3.30.70.100">
    <property type="match status" value="1"/>
</dbReference>
<feature type="compositionally biased region" description="Polar residues" evidence="7">
    <location>
        <begin position="470"/>
        <end position="494"/>
    </location>
</feature>
<dbReference type="InterPro" id="IPR011066">
    <property type="entry name" value="MscS_channel_C_sf"/>
</dbReference>
<dbReference type="SUPFAM" id="SSF50182">
    <property type="entry name" value="Sm-like ribonucleoproteins"/>
    <property type="match status" value="1"/>
</dbReference>
<evidence type="ECO:0000256" key="5">
    <source>
        <dbReference type="ARBA" id="ARBA00022989"/>
    </source>
</evidence>
<protein>
    <submittedName>
        <fullName evidence="10">Small-conductance mechanosensitive channel</fullName>
    </submittedName>
</protein>
<keyword evidence="6 8" id="KW-0472">Membrane</keyword>
<dbReference type="PANTHER" id="PTHR30221:SF1">
    <property type="entry name" value="SMALL-CONDUCTANCE MECHANOSENSITIVE CHANNEL"/>
    <property type="match status" value="1"/>
</dbReference>
<evidence type="ECO:0000256" key="6">
    <source>
        <dbReference type="ARBA" id="ARBA00023136"/>
    </source>
</evidence>
<dbReference type="KEGG" id="gaz:Pan241w_50720"/>
<dbReference type="GO" id="GO:0008381">
    <property type="term" value="F:mechanosensitive monoatomic ion channel activity"/>
    <property type="evidence" value="ECO:0007669"/>
    <property type="project" value="InterPro"/>
</dbReference>